<feature type="coiled-coil region" evidence="6">
    <location>
        <begin position="323"/>
        <end position="443"/>
    </location>
</feature>
<dbReference type="OMA" id="TPRRRMD"/>
<keyword evidence="4 6" id="KW-0175">Coiled coil</keyword>
<feature type="compositionally biased region" description="Basic and acidic residues" evidence="7">
    <location>
        <begin position="740"/>
        <end position="750"/>
    </location>
</feature>
<dbReference type="OrthoDB" id="2020852at2759"/>
<feature type="compositionally biased region" description="Polar residues" evidence="7">
    <location>
        <begin position="48"/>
        <end position="61"/>
    </location>
</feature>
<feature type="coiled-coil region" evidence="6">
    <location>
        <begin position="672"/>
        <end position="730"/>
    </location>
</feature>
<keyword evidence="10" id="KW-1185">Reference proteome</keyword>
<dbReference type="PANTHER" id="PTHR23159:SF60">
    <property type="entry name" value="SPINDLE ASSEMBLY ABNORMAL PROTEIN 4"/>
    <property type="match status" value="1"/>
</dbReference>
<organism evidence="9 10">
    <name type="scientific">Serendipita indica (strain DSM 11827)</name>
    <name type="common">Root endophyte fungus</name>
    <name type="synonym">Piriformospora indica</name>
    <dbReference type="NCBI Taxonomy" id="1109443"/>
    <lineage>
        <taxon>Eukaryota</taxon>
        <taxon>Fungi</taxon>
        <taxon>Dikarya</taxon>
        <taxon>Basidiomycota</taxon>
        <taxon>Agaricomycotina</taxon>
        <taxon>Agaricomycetes</taxon>
        <taxon>Sebacinales</taxon>
        <taxon>Serendipitaceae</taxon>
        <taxon>Serendipita</taxon>
    </lineage>
</organism>
<dbReference type="SUPFAM" id="SSF57997">
    <property type="entry name" value="Tropomyosin"/>
    <property type="match status" value="1"/>
</dbReference>
<feature type="coiled-coil region" evidence="6">
    <location>
        <begin position="815"/>
        <end position="856"/>
    </location>
</feature>
<accession>G4THG5</accession>
<gene>
    <name evidence="9" type="ORF">PIIN_04692</name>
</gene>
<dbReference type="Gene3D" id="1.10.287.1490">
    <property type="match status" value="1"/>
</dbReference>
<feature type="compositionally biased region" description="Low complexity" evidence="7">
    <location>
        <begin position="132"/>
        <end position="146"/>
    </location>
</feature>
<feature type="compositionally biased region" description="Acidic residues" evidence="7">
    <location>
        <begin position="32"/>
        <end position="43"/>
    </location>
</feature>
<comment type="caution">
    <text evidence="9">The sequence shown here is derived from an EMBL/GenBank/DDBJ whole genome shotgun (WGS) entry which is preliminary data.</text>
</comment>
<evidence type="ECO:0000313" key="10">
    <source>
        <dbReference type="Proteomes" id="UP000007148"/>
    </source>
</evidence>
<feature type="compositionally biased region" description="Low complexity" evidence="7">
    <location>
        <begin position="169"/>
        <end position="190"/>
    </location>
</feature>
<feature type="coiled-coil region" evidence="6">
    <location>
        <begin position="952"/>
        <end position="1021"/>
    </location>
</feature>
<evidence type="ECO:0000256" key="2">
    <source>
        <dbReference type="ARBA" id="ARBA00022490"/>
    </source>
</evidence>
<feature type="region of interest" description="Disordered" evidence="7">
    <location>
        <begin position="119"/>
        <end position="224"/>
    </location>
</feature>
<dbReference type="GO" id="GO:0005815">
    <property type="term" value="C:microtubule organizing center"/>
    <property type="evidence" value="ECO:0007669"/>
    <property type="project" value="UniProtKB-SubCell"/>
</dbReference>
<dbReference type="Pfam" id="PF10495">
    <property type="entry name" value="PACT_coil_coil"/>
    <property type="match status" value="1"/>
</dbReference>
<feature type="compositionally biased region" description="Polar residues" evidence="7">
    <location>
        <begin position="153"/>
        <end position="168"/>
    </location>
</feature>
<evidence type="ECO:0000256" key="7">
    <source>
        <dbReference type="SAM" id="MobiDB-lite"/>
    </source>
</evidence>
<keyword evidence="5" id="KW-0206">Cytoskeleton</keyword>
<name>G4THG5_SERID</name>
<protein>
    <recommendedName>
        <fullName evidence="8">Pericentrin/AKAP-450 centrosomal targeting domain-containing protein</fullName>
    </recommendedName>
</protein>
<dbReference type="HOGENOM" id="CLU_003479_0_0_1"/>
<dbReference type="eggNOG" id="ENOG502S2EF">
    <property type="taxonomic scope" value="Eukaryota"/>
</dbReference>
<feature type="region of interest" description="Disordered" evidence="7">
    <location>
        <begin position="447"/>
        <end position="467"/>
    </location>
</feature>
<evidence type="ECO:0000259" key="8">
    <source>
        <dbReference type="Pfam" id="PF10495"/>
    </source>
</evidence>
<dbReference type="GO" id="GO:0005737">
    <property type="term" value="C:cytoplasm"/>
    <property type="evidence" value="ECO:0007669"/>
    <property type="project" value="UniProtKB-ARBA"/>
</dbReference>
<feature type="region of interest" description="Disordered" evidence="7">
    <location>
        <begin position="932"/>
        <end position="952"/>
    </location>
</feature>
<dbReference type="STRING" id="1109443.G4THG5"/>
<feature type="coiled-coil region" evidence="6">
    <location>
        <begin position="1046"/>
        <end position="1212"/>
    </location>
</feature>
<evidence type="ECO:0000256" key="6">
    <source>
        <dbReference type="SAM" id="Coils"/>
    </source>
</evidence>
<reference evidence="9 10" key="1">
    <citation type="journal article" date="2011" name="PLoS Pathog.">
        <title>Endophytic Life Strategies Decoded by Genome and Transcriptome Analyses of the Mutualistic Root Symbiont Piriformospora indica.</title>
        <authorList>
            <person name="Zuccaro A."/>
            <person name="Lahrmann U."/>
            <person name="Guldener U."/>
            <person name="Langen G."/>
            <person name="Pfiffi S."/>
            <person name="Biedenkopf D."/>
            <person name="Wong P."/>
            <person name="Samans B."/>
            <person name="Grimm C."/>
            <person name="Basiewicz M."/>
            <person name="Murat C."/>
            <person name="Martin F."/>
            <person name="Kogel K.H."/>
        </authorList>
    </citation>
    <scope>NUCLEOTIDE SEQUENCE [LARGE SCALE GENOMIC DNA]</scope>
    <source>
        <strain evidence="9 10">DSM 11827</strain>
    </source>
</reference>
<keyword evidence="3" id="KW-0597">Phosphoprotein</keyword>
<feature type="region of interest" description="Disordered" evidence="7">
    <location>
        <begin position="25"/>
        <end position="61"/>
    </location>
</feature>
<dbReference type="EMBL" id="CAFZ01000093">
    <property type="protein sequence ID" value="CCA70757.1"/>
    <property type="molecule type" value="Genomic_DNA"/>
</dbReference>
<dbReference type="Proteomes" id="UP000007148">
    <property type="component" value="Unassembled WGS sequence"/>
</dbReference>
<sequence>MPVLETPSRVWRRIQAADDLAVPSLPSLPAIDIDDDDDVDDDPLPSKRAQSTPSASISVKKSTTVRFAEKHESFEFSNIQPIHPDSLLSDEDSNKLPPEYSVDISAQFTPVRQPLNKNIALRTVRTPSLTRSASPVSTSPNNTPSSDAHVSLPNASRRSSAGAQQQFDLSRSSHSRSLSQSASSSQTKHSSIGEKSLSQTSKHDPPVNDTTVSHMPDLNATPQAKKRSFLLDVIHSTAKPRPRLSLHAPIQATPRAEIPIAPVAIFATPKAATVNDSFISTASSHDLTVQQPRINASFDHLTGAKGVGRFNATKLNTYLHGLNRRLVEENEELTNRLTQLQAGHPTITEVDESTRALEIAALESMVKDLESQLEREKQEKETERLKFKERVKEVESGVNDVVEQLERQLEVMAESKEQALSKARRAQELREDAEERAHRAELALAKGGKATPTSRTPITSPTGSGTATAVHEEFKEAIERVAELEEELRLSTNRSLHLEEELRAAEELIEELKVEKQTSDKKMVALRRQLEDVETDAATLQERLQATETELEEAKEASNALLAELEDTQEELAASQDEANSAKVDVELLQERINVLESRAERVDKEQRQLEEALEASEKKMLEGQEEIASLRQELERVRLITSSSARASTNTAVSAHPFSSALSDSPVLEDIEGLEKELDDAHREIGRLQHLLRDSPARAALAQAKEAKIEALEGENADLQEQVRTLRVLLSKGPLEGAEKSLRATREDGASPSVRNLPSIRNPRTPGGPLRDDKLSWLQSVHHGDESPYLHQISLLERELAHANECVDDKIDKLEEYGRGVTNLTEKLHDAENRIAFLQAEVQRLERREERRSRQASRGIACNGCGGTVELNSVLSFGDQSLCDASRGKDAVTDESMKKILKQLEKMKQDWIQEKIRLQGERDYLQGAADRLGRQAARKKESGNPNGTSDVEQVKQHVADLESQLQAERTRLRELATERSRMLQDKNDVAAQLQRTQADLDAVRDQLRSCKQENYALEADLRANTLAESKSRHLQNKVTQNLALIEQLRQERDQLAESHSKLQHRHQSAAENVDRLRKDLMVIQSNHEERRHQLDMQIAEIDDLRREMALKDEELSYERRRNAGIADLHSTVGELEQELAQMRQEAERFAQDLETLRSSNNVGNMDKGEVAKSERAQMQLRAQVRVLEEQLDEQKARVRQLLDEAEEHVCSSRDDSALSLIKARHNQECKGLLLQITYLKSKYTRENTLRQHLAHQKEYLLTLLSKLQQDDLPILKSLAHTQRSPKGAPVKRLRSIVHTVMFLNRAKKAAERWADQSAAKDQLAVALDDVRKRRLLAGRKSAPGIFN</sequence>
<evidence type="ECO:0000313" key="9">
    <source>
        <dbReference type="EMBL" id="CCA70757.1"/>
    </source>
</evidence>
<proteinExistence type="predicted"/>
<evidence type="ECO:0000256" key="1">
    <source>
        <dbReference type="ARBA" id="ARBA00004267"/>
    </source>
</evidence>
<feature type="coiled-coil region" evidence="6">
    <location>
        <begin position="467"/>
        <end position="641"/>
    </location>
</feature>
<dbReference type="InterPro" id="IPR019528">
    <property type="entry name" value="PACT_domain"/>
</dbReference>
<keyword evidence="2" id="KW-0963">Cytoplasm</keyword>
<feature type="region of interest" description="Disordered" evidence="7">
    <location>
        <begin position="740"/>
        <end position="770"/>
    </location>
</feature>
<feature type="domain" description="Pericentrin/AKAP-450 centrosomal targeting" evidence="8">
    <location>
        <begin position="1243"/>
        <end position="1314"/>
    </location>
</feature>
<comment type="subcellular location">
    <subcellularLocation>
        <location evidence="1">Cytoplasm</location>
        <location evidence="1">Cytoskeleton</location>
        <location evidence="1">Microtubule organizing center</location>
    </subcellularLocation>
</comment>
<evidence type="ECO:0000256" key="5">
    <source>
        <dbReference type="ARBA" id="ARBA00023212"/>
    </source>
</evidence>
<evidence type="ECO:0000256" key="4">
    <source>
        <dbReference type="ARBA" id="ARBA00023054"/>
    </source>
</evidence>
<evidence type="ECO:0000256" key="3">
    <source>
        <dbReference type="ARBA" id="ARBA00022553"/>
    </source>
</evidence>
<dbReference type="InParanoid" id="G4THG5"/>
<dbReference type="PANTHER" id="PTHR23159">
    <property type="entry name" value="CENTROSOMAL PROTEIN 2"/>
    <property type="match status" value="1"/>
</dbReference>